<keyword evidence="5" id="KW-1003">Cell membrane</keyword>
<dbReference type="GO" id="GO:0007417">
    <property type="term" value="P:central nervous system development"/>
    <property type="evidence" value="ECO:0007669"/>
    <property type="project" value="TreeGrafter"/>
</dbReference>
<evidence type="ECO:0000256" key="10">
    <source>
        <dbReference type="ARBA" id="ARBA00023136"/>
    </source>
</evidence>
<protein>
    <submittedName>
        <fullName evidence="12">Uncharacterized protein</fullName>
    </submittedName>
</protein>
<evidence type="ECO:0000313" key="12">
    <source>
        <dbReference type="EMBL" id="KAF4087226.1"/>
    </source>
</evidence>
<keyword evidence="6" id="KW-0963">Cytoplasm</keyword>
<dbReference type="Proteomes" id="UP000593565">
    <property type="component" value="Unassembled WGS sequence"/>
</dbReference>
<evidence type="ECO:0000256" key="4">
    <source>
        <dbReference type="ARBA" id="ARBA00011014"/>
    </source>
</evidence>
<dbReference type="GO" id="GO:0005615">
    <property type="term" value="C:extracellular space"/>
    <property type="evidence" value="ECO:0007669"/>
    <property type="project" value="TreeGrafter"/>
</dbReference>
<comment type="caution">
    <text evidence="12">The sequence shown here is derived from an EMBL/GenBank/DDBJ whole genome shotgun (WGS) entry which is preliminary data.</text>
</comment>
<reference evidence="12 13" key="1">
    <citation type="submission" date="2020-02" db="EMBL/GenBank/DDBJ databases">
        <title>A chromosome-scale genome assembly of the black bullhead catfish (Ameiurus melas).</title>
        <authorList>
            <person name="Wen M."/>
            <person name="Zham M."/>
            <person name="Cabau C."/>
            <person name="Klopp C."/>
            <person name="Donnadieu C."/>
            <person name="Roques C."/>
            <person name="Bouchez O."/>
            <person name="Lampietro C."/>
            <person name="Jouanno E."/>
            <person name="Herpin A."/>
            <person name="Louis A."/>
            <person name="Berthelot C."/>
            <person name="Parey E."/>
            <person name="Roest-Crollius H."/>
            <person name="Braasch I."/>
            <person name="Postlethwait J."/>
            <person name="Robinson-Rechavi M."/>
            <person name="Echchiki A."/>
            <person name="Begum T."/>
            <person name="Montfort J."/>
            <person name="Schartl M."/>
            <person name="Bobe J."/>
            <person name="Guiguen Y."/>
        </authorList>
    </citation>
    <scope>NUCLEOTIDE SEQUENCE [LARGE SCALE GENOMIC DNA]</scope>
    <source>
        <strain evidence="12">M_S1</strain>
        <tissue evidence="12">Blood</tissue>
    </source>
</reference>
<name>A0A7J6AX71_AMEME</name>
<organism evidence="12 13">
    <name type="scientific">Ameiurus melas</name>
    <name type="common">Black bullhead</name>
    <name type="synonym">Silurus melas</name>
    <dbReference type="NCBI Taxonomy" id="219545"/>
    <lineage>
        <taxon>Eukaryota</taxon>
        <taxon>Metazoa</taxon>
        <taxon>Chordata</taxon>
        <taxon>Craniata</taxon>
        <taxon>Vertebrata</taxon>
        <taxon>Euteleostomi</taxon>
        <taxon>Actinopterygii</taxon>
        <taxon>Neopterygii</taxon>
        <taxon>Teleostei</taxon>
        <taxon>Ostariophysi</taxon>
        <taxon>Siluriformes</taxon>
        <taxon>Ictaluridae</taxon>
        <taxon>Ameiurus</taxon>
    </lineage>
</organism>
<dbReference type="GO" id="GO:0070314">
    <property type="term" value="P:G1 to G0 transition"/>
    <property type="evidence" value="ECO:0007669"/>
    <property type="project" value="TreeGrafter"/>
</dbReference>
<accession>A0A7J6AX71</accession>
<dbReference type="GO" id="GO:0042127">
    <property type="term" value="P:regulation of cell population proliferation"/>
    <property type="evidence" value="ECO:0007669"/>
    <property type="project" value="TreeGrafter"/>
</dbReference>
<evidence type="ECO:0000256" key="9">
    <source>
        <dbReference type="ARBA" id="ARBA00022729"/>
    </source>
</evidence>
<evidence type="ECO:0000256" key="8">
    <source>
        <dbReference type="ARBA" id="ARBA00022685"/>
    </source>
</evidence>
<dbReference type="GO" id="GO:0016324">
    <property type="term" value="C:apical plasma membrane"/>
    <property type="evidence" value="ECO:0007669"/>
    <property type="project" value="UniProtKB-SubCell"/>
</dbReference>
<dbReference type="PANTHER" id="PTHR31613:SF2">
    <property type="entry name" value="AUGURIN"/>
    <property type="match status" value="1"/>
</dbReference>
<dbReference type="GO" id="GO:0031145">
    <property type="term" value="P:anaphase-promoting complex-dependent catabolic process"/>
    <property type="evidence" value="ECO:0007669"/>
    <property type="project" value="TreeGrafter"/>
</dbReference>
<keyword evidence="11" id="KW-1133">Transmembrane helix</keyword>
<keyword evidence="7" id="KW-0964">Secreted</keyword>
<dbReference type="AlphaFoldDB" id="A0A7J6AX71"/>
<keyword evidence="10 11" id="KW-0472">Membrane</keyword>
<comment type="similarity">
    <text evidence="4">Belongs to the augurin family.</text>
</comment>
<sequence length="214" mass="24602">MGLKSFPPLPVQMLQLEQLEIYFVFSPPQAAEQVSTGSVCIVVPLPLSFPSTASGPSAVNECRQRKRKASMMMYPKLYLRLFTFLALIALLALSDVSSQSTLHKILKKREVEGEVKVPASVAVPPSKAKQFLASLRRPKRNLWDRSRPDVQQWIQQFMYMGYDEARLETDLAYWMDHARSTDQGRQHHYDENSPMGPRYSTHYRHGANVNYDYY</sequence>
<evidence type="ECO:0000256" key="2">
    <source>
        <dbReference type="ARBA" id="ARBA00004496"/>
    </source>
</evidence>
<proteinExistence type="inferred from homology"/>
<feature type="transmembrane region" description="Helical" evidence="11">
    <location>
        <begin position="77"/>
        <end position="94"/>
    </location>
</feature>
<evidence type="ECO:0000256" key="7">
    <source>
        <dbReference type="ARBA" id="ARBA00022525"/>
    </source>
</evidence>
<dbReference type="InterPro" id="IPR028173">
    <property type="entry name" value="Augurin"/>
</dbReference>
<evidence type="ECO:0000256" key="6">
    <source>
        <dbReference type="ARBA" id="ARBA00022490"/>
    </source>
</evidence>
<comment type="subcellular location">
    <subcellularLocation>
        <location evidence="1">Apical cell membrane</location>
    </subcellularLocation>
    <subcellularLocation>
        <location evidence="2">Cytoplasm</location>
    </subcellularLocation>
    <subcellularLocation>
        <location evidence="3">Secreted</location>
    </subcellularLocation>
</comment>
<keyword evidence="13" id="KW-1185">Reference proteome</keyword>
<gene>
    <name evidence="12" type="ORF">AMELA_G00093140</name>
</gene>
<dbReference type="EMBL" id="JAAGNN010000007">
    <property type="protein sequence ID" value="KAF4087226.1"/>
    <property type="molecule type" value="Genomic_DNA"/>
</dbReference>
<dbReference type="GO" id="GO:0005737">
    <property type="term" value="C:cytoplasm"/>
    <property type="evidence" value="ECO:0007669"/>
    <property type="project" value="UniProtKB-SubCell"/>
</dbReference>
<evidence type="ECO:0000256" key="1">
    <source>
        <dbReference type="ARBA" id="ARBA00004221"/>
    </source>
</evidence>
<evidence type="ECO:0000256" key="11">
    <source>
        <dbReference type="SAM" id="Phobius"/>
    </source>
</evidence>
<evidence type="ECO:0000256" key="5">
    <source>
        <dbReference type="ARBA" id="ARBA00022475"/>
    </source>
</evidence>
<dbReference type="GO" id="GO:0090398">
    <property type="term" value="P:cellular senescence"/>
    <property type="evidence" value="ECO:0007669"/>
    <property type="project" value="TreeGrafter"/>
</dbReference>
<evidence type="ECO:0000256" key="3">
    <source>
        <dbReference type="ARBA" id="ARBA00004613"/>
    </source>
</evidence>
<dbReference type="PANTHER" id="PTHR31613">
    <property type="entry name" value="AUGURIN"/>
    <property type="match status" value="1"/>
</dbReference>
<evidence type="ECO:0000313" key="13">
    <source>
        <dbReference type="Proteomes" id="UP000593565"/>
    </source>
</evidence>
<keyword evidence="8" id="KW-0165">Cleavage on pair of basic residues</keyword>
<keyword evidence="9" id="KW-0732">Signal</keyword>
<keyword evidence="11" id="KW-0812">Transmembrane</keyword>
<dbReference type="Pfam" id="PF15187">
    <property type="entry name" value="Augurin"/>
    <property type="match status" value="1"/>
</dbReference>